<evidence type="ECO:0000313" key="17">
    <source>
        <dbReference type="EMBL" id="KOX90189.1"/>
    </source>
</evidence>
<dbReference type="InterPro" id="IPR026660">
    <property type="entry name" value="PRA-CH"/>
</dbReference>
<dbReference type="InterPro" id="IPR023019">
    <property type="entry name" value="His_synth_HisIE"/>
</dbReference>
<evidence type="ECO:0000256" key="2">
    <source>
        <dbReference type="ARBA" id="ARBA00001460"/>
    </source>
</evidence>
<dbReference type="GO" id="GO:0000105">
    <property type="term" value="P:L-histidine biosynthetic process"/>
    <property type="evidence" value="ECO:0007669"/>
    <property type="project" value="UniProtKB-UniRule"/>
</dbReference>
<dbReference type="Pfam" id="PF01502">
    <property type="entry name" value="PRA-CH"/>
    <property type="match status" value="1"/>
</dbReference>
<organism evidence="17 18">
    <name type="scientific">Thermus aquaticus</name>
    <dbReference type="NCBI Taxonomy" id="271"/>
    <lineage>
        <taxon>Bacteria</taxon>
        <taxon>Thermotogati</taxon>
        <taxon>Deinococcota</taxon>
        <taxon>Deinococci</taxon>
        <taxon>Thermales</taxon>
        <taxon>Thermaceae</taxon>
        <taxon>Thermus</taxon>
    </lineage>
</organism>
<feature type="domain" description="Phosphoribosyl-AMP cyclohydrolase" evidence="16">
    <location>
        <begin position="29"/>
        <end position="101"/>
    </location>
</feature>
<dbReference type="GO" id="GO:0005524">
    <property type="term" value="F:ATP binding"/>
    <property type="evidence" value="ECO:0007669"/>
    <property type="project" value="UniProtKB-KW"/>
</dbReference>
<dbReference type="AlphaFoldDB" id="A0A0M9AE53"/>
<dbReference type="UniPathway" id="UPA00031">
    <property type="reaction ID" value="UER00007"/>
</dbReference>
<evidence type="ECO:0000256" key="9">
    <source>
        <dbReference type="ARBA" id="ARBA00022605"/>
    </source>
</evidence>
<comment type="similarity">
    <text evidence="6 15">In the C-terminal section; belongs to the PRA-PH family.</text>
</comment>
<gene>
    <name evidence="17" type="primary">hisE</name>
    <name evidence="15" type="synonym">hisI</name>
    <name evidence="15" type="synonym">hisIE</name>
    <name evidence="17" type="ORF">BVI061214_01377</name>
</gene>
<evidence type="ECO:0000256" key="11">
    <source>
        <dbReference type="ARBA" id="ARBA00022801"/>
    </source>
</evidence>
<dbReference type="EC" id="3.5.4.19" evidence="15"/>
<dbReference type="CDD" id="cd11534">
    <property type="entry name" value="NTP-PPase_HisIE_like"/>
    <property type="match status" value="1"/>
</dbReference>
<dbReference type="HAMAP" id="MF_01021">
    <property type="entry name" value="HisI"/>
    <property type="match status" value="1"/>
</dbReference>
<dbReference type="NCBIfam" id="NF000768">
    <property type="entry name" value="PRK00051.1"/>
    <property type="match status" value="1"/>
</dbReference>
<comment type="caution">
    <text evidence="17">The sequence shown here is derived from an EMBL/GenBank/DDBJ whole genome shotgun (WGS) entry which is preliminary data.</text>
</comment>
<name>A0A0M9AE53_THEAQ</name>
<dbReference type="EC" id="3.6.1.31" evidence="15"/>
<evidence type="ECO:0000256" key="5">
    <source>
        <dbReference type="ARBA" id="ARBA00005204"/>
    </source>
</evidence>
<keyword evidence="8 15" id="KW-0963">Cytoplasm</keyword>
<dbReference type="InterPro" id="IPR008179">
    <property type="entry name" value="HisE"/>
</dbReference>
<evidence type="ECO:0000256" key="4">
    <source>
        <dbReference type="ARBA" id="ARBA00005169"/>
    </source>
</evidence>
<keyword evidence="9 15" id="KW-0028">Amino-acid biosynthesis</keyword>
<dbReference type="FunFam" id="3.10.20.810:FF:000001">
    <property type="entry name" value="Histidine biosynthesis bifunctional protein HisIE"/>
    <property type="match status" value="1"/>
</dbReference>
<evidence type="ECO:0000256" key="6">
    <source>
        <dbReference type="ARBA" id="ARBA00007731"/>
    </source>
</evidence>
<keyword evidence="13 15" id="KW-0368">Histidine biosynthesis</keyword>
<sequence>MDLTAVRFDKRGLVPVVVQDARTGEVLTLAYANREALEETLRTGQSVFYSRSRKSLWRKGETSGNVQEVVEVLLDCDGDAVVYRVIPKGPACHTGERTCFHRPLLGGRKDLGFALGQVYATILERLKTLPEGSYVARMHQAGLDRILKKIGEEAGEVIIAAKNGDPEEIRWEAADLLFHLLLTLAETGLSLEDLAETLLKRHRPQKASG</sequence>
<dbReference type="GO" id="GO:0005737">
    <property type="term" value="C:cytoplasm"/>
    <property type="evidence" value="ECO:0007669"/>
    <property type="project" value="UniProtKB-SubCell"/>
</dbReference>
<dbReference type="InterPro" id="IPR021130">
    <property type="entry name" value="PRib-ATP_PPHydrolase-like"/>
</dbReference>
<dbReference type="GO" id="GO:0004636">
    <property type="term" value="F:phosphoribosyl-ATP diphosphatase activity"/>
    <property type="evidence" value="ECO:0007669"/>
    <property type="project" value="UniProtKB-UniRule"/>
</dbReference>
<evidence type="ECO:0000256" key="15">
    <source>
        <dbReference type="HAMAP-Rule" id="MF_01019"/>
    </source>
</evidence>
<dbReference type="Gene3D" id="3.10.20.810">
    <property type="entry name" value="Phosphoribosyl-AMP cyclohydrolase"/>
    <property type="match status" value="1"/>
</dbReference>
<keyword evidence="10 15" id="KW-0547">Nucleotide-binding</keyword>
<dbReference type="Pfam" id="PF01503">
    <property type="entry name" value="PRA-PH"/>
    <property type="match status" value="1"/>
</dbReference>
<dbReference type="HAMAP" id="MF_01020">
    <property type="entry name" value="HisE"/>
    <property type="match status" value="1"/>
</dbReference>
<proteinExistence type="inferred from homology"/>
<comment type="pathway">
    <text evidence="4 15">Amino-acid biosynthesis; L-histidine biosynthesis; L-histidine from 5-phospho-alpha-D-ribose 1-diphosphate: step 3/9.</text>
</comment>
<keyword evidence="14 15" id="KW-0511">Multifunctional enzyme</keyword>
<keyword evidence="11 15" id="KW-0378">Hydrolase</keyword>
<dbReference type="PANTHER" id="PTHR42945">
    <property type="entry name" value="HISTIDINE BIOSYNTHESIS BIFUNCTIONAL PROTEIN"/>
    <property type="match status" value="1"/>
</dbReference>
<evidence type="ECO:0000313" key="18">
    <source>
        <dbReference type="Proteomes" id="UP000037685"/>
    </source>
</evidence>
<dbReference type="InterPro" id="IPR038019">
    <property type="entry name" value="PRib_AMP_CycHydrolase_sf"/>
</dbReference>
<dbReference type="RefSeq" id="WP_053767801.1">
    <property type="nucleotide sequence ID" value="NZ_LHCI01000106.1"/>
</dbReference>
<feature type="region of interest" description="Phosphoribosyl-AMP cyclohydrolase" evidence="15">
    <location>
        <begin position="1"/>
        <end position="114"/>
    </location>
</feature>
<comment type="catalytic activity">
    <reaction evidence="1 15">
        <text>1-(5-phospho-beta-D-ribosyl)-5'-AMP + H2O = 1-(5-phospho-beta-D-ribosyl)-5-[(5-phospho-beta-D-ribosylamino)methylideneamino]imidazole-4-carboxamide</text>
        <dbReference type="Rhea" id="RHEA:20049"/>
        <dbReference type="ChEBI" id="CHEBI:15377"/>
        <dbReference type="ChEBI" id="CHEBI:58435"/>
        <dbReference type="ChEBI" id="CHEBI:59457"/>
        <dbReference type="EC" id="3.5.4.19"/>
    </reaction>
</comment>
<evidence type="ECO:0000259" key="16">
    <source>
        <dbReference type="Pfam" id="PF01502"/>
    </source>
</evidence>
<evidence type="ECO:0000256" key="14">
    <source>
        <dbReference type="ARBA" id="ARBA00023268"/>
    </source>
</evidence>
<dbReference type="NCBIfam" id="TIGR03188">
    <property type="entry name" value="histidine_hisI"/>
    <property type="match status" value="1"/>
</dbReference>
<dbReference type="PANTHER" id="PTHR42945:SF1">
    <property type="entry name" value="HISTIDINE BIOSYNTHESIS BIFUNCTIONAL PROTEIN HIS7"/>
    <property type="match status" value="1"/>
</dbReference>
<dbReference type="EMBL" id="LHCI01000106">
    <property type="protein sequence ID" value="KOX90189.1"/>
    <property type="molecule type" value="Genomic_DNA"/>
</dbReference>
<dbReference type="InterPro" id="IPR002496">
    <property type="entry name" value="PRib_AMP_CycHydrolase_dom"/>
</dbReference>
<evidence type="ECO:0000256" key="1">
    <source>
        <dbReference type="ARBA" id="ARBA00000024"/>
    </source>
</evidence>
<dbReference type="Proteomes" id="UP000037685">
    <property type="component" value="Unassembled WGS sequence"/>
</dbReference>
<feature type="region of interest" description="Phosphoribosyl-ATP pyrophosphohydrolase" evidence="15">
    <location>
        <begin position="115"/>
        <end position="209"/>
    </location>
</feature>
<comment type="catalytic activity">
    <reaction evidence="2 15">
        <text>1-(5-phospho-beta-D-ribosyl)-ATP + H2O = 1-(5-phospho-beta-D-ribosyl)-5'-AMP + diphosphate + H(+)</text>
        <dbReference type="Rhea" id="RHEA:22828"/>
        <dbReference type="ChEBI" id="CHEBI:15377"/>
        <dbReference type="ChEBI" id="CHEBI:15378"/>
        <dbReference type="ChEBI" id="CHEBI:33019"/>
        <dbReference type="ChEBI" id="CHEBI:59457"/>
        <dbReference type="ChEBI" id="CHEBI:73183"/>
        <dbReference type="EC" id="3.6.1.31"/>
    </reaction>
</comment>
<dbReference type="NCBIfam" id="NF002747">
    <property type="entry name" value="PRK02759.1"/>
    <property type="match status" value="1"/>
</dbReference>
<evidence type="ECO:0000256" key="8">
    <source>
        <dbReference type="ARBA" id="ARBA00022490"/>
    </source>
</evidence>
<dbReference type="Gene3D" id="1.10.287.1080">
    <property type="entry name" value="MazG-like"/>
    <property type="match status" value="1"/>
</dbReference>
<comment type="subcellular location">
    <subcellularLocation>
        <location evidence="3 15">Cytoplasm</location>
    </subcellularLocation>
</comment>
<evidence type="ECO:0000256" key="13">
    <source>
        <dbReference type="ARBA" id="ARBA00023102"/>
    </source>
</evidence>
<reference evidence="17 18" key="1">
    <citation type="submission" date="2015-07" db="EMBL/GenBank/DDBJ databases">
        <authorList>
            <person name="Noorani M."/>
        </authorList>
    </citation>
    <scope>NUCLEOTIDE SEQUENCE [LARGE SCALE GENOMIC DNA]</scope>
    <source>
        <strain evidence="18">ATCC 25104 / DSM 625 / JCM 10724 / NBRC 103206 / NCIMB 11243 / YT-1</strain>
    </source>
</reference>
<keyword evidence="12 15" id="KW-0067">ATP-binding</keyword>
<accession>A0A0M9AE53</accession>
<evidence type="ECO:0000256" key="12">
    <source>
        <dbReference type="ARBA" id="ARBA00022840"/>
    </source>
</evidence>
<dbReference type="GO" id="GO:0004635">
    <property type="term" value="F:phosphoribosyl-AMP cyclohydrolase activity"/>
    <property type="evidence" value="ECO:0007669"/>
    <property type="project" value="UniProtKB-UniRule"/>
</dbReference>
<dbReference type="PATRIC" id="fig|271.14.peg.1453"/>
<comment type="pathway">
    <text evidence="5 15">Amino-acid biosynthesis; L-histidine biosynthesis; L-histidine from 5-phospho-alpha-D-ribose 1-diphosphate: step 2/9.</text>
</comment>
<dbReference type="HAMAP" id="MF_01019">
    <property type="entry name" value="HisIE"/>
    <property type="match status" value="1"/>
</dbReference>
<evidence type="ECO:0000256" key="10">
    <source>
        <dbReference type="ARBA" id="ARBA00022741"/>
    </source>
</evidence>
<dbReference type="SUPFAM" id="SSF141734">
    <property type="entry name" value="HisI-like"/>
    <property type="match status" value="1"/>
</dbReference>
<comment type="similarity">
    <text evidence="7 15">In the N-terminal section; belongs to the PRA-CH family.</text>
</comment>
<evidence type="ECO:0000256" key="7">
    <source>
        <dbReference type="ARBA" id="ARBA00008299"/>
    </source>
</evidence>
<evidence type="ECO:0000256" key="3">
    <source>
        <dbReference type="ARBA" id="ARBA00004496"/>
    </source>
</evidence>
<dbReference type="SUPFAM" id="SSF101386">
    <property type="entry name" value="all-alpha NTP pyrophosphatases"/>
    <property type="match status" value="1"/>
</dbReference>
<protein>
    <recommendedName>
        <fullName evidence="15">Histidine biosynthesis bifunctional protein HisIE</fullName>
    </recommendedName>
    <domain>
        <recommendedName>
            <fullName evidence="15">Phosphoribosyl-AMP cyclohydrolase</fullName>
            <shortName evidence="15">PRA-CH</shortName>
            <ecNumber evidence="15">3.5.4.19</ecNumber>
        </recommendedName>
    </domain>
    <domain>
        <recommendedName>
            <fullName evidence="15">Phosphoribosyl-ATP pyrophosphatase</fullName>
            <shortName evidence="15">PRA-PH</shortName>
            <ecNumber evidence="15">3.6.1.31</ecNumber>
        </recommendedName>
    </domain>
</protein>